<dbReference type="InterPro" id="IPR036165">
    <property type="entry name" value="YefM-like_sf"/>
</dbReference>
<gene>
    <name evidence="2" type="ORF">JF888_04050</name>
</gene>
<evidence type="ECO:0000313" key="3">
    <source>
        <dbReference type="Proteomes" id="UP000620075"/>
    </source>
</evidence>
<dbReference type="Proteomes" id="UP000620075">
    <property type="component" value="Unassembled WGS sequence"/>
</dbReference>
<dbReference type="EMBL" id="JAEKNQ010000019">
    <property type="protein sequence ID" value="MBJ7602354.1"/>
    <property type="molecule type" value="Genomic_DNA"/>
</dbReference>
<dbReference type="AlphaFoldDB" id="A0A934KBF9"/>
<dbReference type="SUPFAM" id="SSF143120">
    <property type="entry name" value="YefM-like"/>
    <property type="match status" value="1"/>
</dbReference>
<proteinExistence type="inferred from homology"/>
<comment type="similarity">
    <text evidence="1">Belongs to the phD/YefM antitoxin family.</text>
</comment>
<evidence type="ECO:0000256" key="1">
    <source>
        <dbReference type="ARBA" id="ARBA00009981"/>
    </source>
</evidence>
<organism evidence="2 3">
    <name type="scientific">Candidatus Dormiibacter inghamiae</name>
    <dbReference type="NCBI Taxonomy" id="3127013"/>
    <lineage>
        <taxon>Bacteria</taxon>
        <taxon>Bacillati</taxon>
        <taxon>Candidatus Dormiibacterota</taxon>
        <taxon>Candidatus Dormibacteria</taxon>
        <taxon>Candidatus Dormibacterales</taxon>
        <taxon>Candidatus Dormibacteraceae</taxon>
        <taxon>Candidatus Dormiibacter</taxon>
    </lineage>
</organism>
<comment type="caution">
    <text evidence="2">The sequence shown here is derived from an EMBL/GenBank/DDBJ whole genome shotgun (WGS) entry which is preliminary data.</text>
</comment>
<reference evidence="2 3" key="1">
    <citation type="submission" date="2020-10" db="EMBL/GenBank/DDBJ databases">
        <title>Ca. Dormibacterota MAGs.</title>
        <authorList>
            <person name="Montgomery K."/>
        </authorList>
    </citation>
    <scope>NUCLEOTIDE SEQUENCE [LARGE SCALE GENOMIC DNA]</scope>
    <source>
        <strain evidence="2">SC8811_S16_3</strain>
    </source>
</reference>
<dbReference type="RefSeq" id="WP_338176816.1">
    <property type="nucleotide sequence ID" value="NZ_JAEKNQ010000019.1"/>
</dbReference>
<evidence type="ECO:0000313" key="2">
    <source>
        <dbReference type="EMBL" id="MBJ7602354.1"/>
    </source>
</evidence>
<sequence length="82" mass="8997">MELSELTDHLADVEQRLARGEEITLTQAGRPLAKLAPLDKPPLSASELSNRHFGALRGRIWMAADFDESPPELDAAFRGDPS</sequence>
<name>A0A934KBF9_9BACT</name>
<protein>
    <submittedName>
        <fullName evidence="2">Type II toxin-antitoxin system prevent-host-death family antitoxin</fullName>
    </submittedName>
</protein>
<accession>A0A934KBF9</accession>